<dbReference type="Proteomes" id="UP000297855">
    <property type="component" value="Unassembled WGS sequence"/>
</dbReference>
<name>A0A4R9GRH1_9LEPT</name>
<evidence type="ECO:0000313" key="2">
    <source>
        <dbReference type="Proteomes" id="UP000297855"/>
    </source>
</evidence>
<sequence>MNEVSPEKLLKSEKEMRRKKISEVSEDYLVKSLGRSPVWISDDNSIAKNKGNLCEFTIIIYDEVGIYSPDFFFFIGFPYLEREVLDLRGNLVGKNNECTVKASSRNGTSMNMSISTDRQLVIQLL</sequence>
<proteinExistence type="predicted"/>
<comment type="caution">
    <text evidence="1">The sequence shown here is derived from an EMBL/GenBank/DDBJ whole genome shotgun (WGS) entry which is preliminary data.</text>
</comment>
<gene>
    <name evidence="1" type="ORF">EHO61_05305</name>
</gene>
<evidence type="ECO:0000313" key="1">
    <source>
        <dbReference type="EMBL" id="TGK20301.1"/>
    </source>
</evidence>
<dbReference type="AlphaFoldDB" id="A0A4R9GRH1"/>
<reference evidence="1" key="1">
    <citation type="journal article" date="2019" name="PLoS Negl. Trop. Dis.">
        <title>Revisiting the worldwide diversity of Leptospira species in the environment.</title>
        <authorList>
            <person name="Vincent A.T."/>
            <person name="Schiettekatte O."/>
            <person name="Bourhy P."/>
            <person name="Veyrier F.J."/>
            <person name="Picardeau M."/>
        </authorList>
    </citation>
    <scope>NUCLEOTIDE SEQUENCE [LARGE SCALE GENOMIC DNA]</scope>
    <source>
        <strain evidence="1">SCS5</strain>
    </source>
</reference>
<keyword evidence="2" id="KW-1185">Reference proteome</keyword>
<accession>A0A4R9GRH1</accession>
<protein>
    <submittedName>
        <fullName evidence="1">Uncharacterized protein</fullName>
    </submittedName>
</protein>
<organism evidence="1 2">
    <name type="scientific">Leptospira fluminis</name>
    <dbReference type="NCBI Taxonomy" id="2484979"/>
    <lineage>
        <taxon>Bacteria</taxon>
        <taxon>Pseudomonadati</taxon>
        <taxon>Spirochaetota</taxon>
        <taxon>Spirochaetia</taxon>
        <taxon>Leptospirales</taxon>
        <taxon>Leptospiraceae</taxon>
        <taxon>Leptospira</taxon>
    </lineage>
</organism>
<dbReference type="EMBL" id="RQEV01000005">
    <property type="protein sequence ID" value="TGK20301.1"/>
    <property type="molecule type" value="Genomic_DNA"/>
</dbReference>